<evidence type="ECO:0000259" key="1">
    <source>
        <dbReference type="Pfam" id="PF13569"/>
    </source>
</evidence>
<evidence type="ECO:0000313" key="3">
    <source>
        <dbReference type="Proteomes" id="UP001501074"/>
    </source>
</evidence>
<dbReference type="RefSeq" id="WP_345718811.1">
    <property type="nucleotide sequence ID" value="NZ_BAAAZO010000010.1"/>
</dbReference>
<name>A0ABP7A9K3_9ACTN</name>
<dbReference type="EMBL" id="BAAAZO010000010">
    <property type="protein sequence ID" value="GAA3627477.1"/>
    <property type="molecule type" value="Genomic_DNA"/>
</dbReference>
<feature type="domain" description="DUF4132" evidence="1">
    <location>
        <begin position="826"/>
        <end position="1009"/>
    </location>
</feature>
<accession>A0ABP7A9K3</accession>
<dbReference type="Proteomes" id="UP001501074">
    <property type="component" value="Unassembled WGS sequence"/>
</dbReference>
<proteinExistence type="predicted"/>
<organism evidence="2 3">
    <name type="scientific">Kineosporia mesophila</name>
    <dbReference type="NCBI Taxonomy" id="566012"/>
    <lineage>
        <taxon>Bacteria</taxon>
        <taxon>Bacillati</taxon>
        <taxon>Actinomycetota</taxon>
        <taxon>Actinomycetes</taxon>
        <taxon>Kineosporiales</taxon>
        <taxon>Kineosporiaceae</taxon>
        <taxon>Kineosporia</taxon>
    </lineage>
</organism>
<dbReference type="InterPro" id="IPR025406">
    <property type="entry name" value="DUF4132"/>
</dbReference>
<sequence>MRDFEFTPAWQRELYPRRGSLGVQPFVPSPSARAQIQAHTAAHREHIDRVVQAGEGEIREAAQAWLAGAPDASPLGAAAVARVLMRHDVALYDAPFADAWIAERGVRFAAGAAVELLGLTVPSSDIRFLVPGRGAGWYFWRFLQVQWRVRPALAAAPEAEYAAIVEVLAGLRSRSEYHRMATSLLVPTETAWVQESLDLLIAEQDPQGAASLILSLSTRQQLEQVDRAFGTGRGVLASSTWFLAGVVDFLGREAVDVLMRWFDGETAPESRQRLLEALAQIPDEKVLRILADRATVGGVEPVLLEAAGRLPGPALAVLAVGGDRRRLDKLLRLHVRRHRERAAGAVATLPAEASGRVRALLDEFDAIAEAPERALPPLLVSPPWLHRVKAPRPVVLEGLAATDEPVVSWRDGEQEAFGRRPADSWSPYSAGGGRQDWEQWATPVRQDPSDWRAPSYLIEAPFDLAAPLVAGWVPGDRCDRTELRPVAARFGIAALPALMRRAQKSPVEVVAVLGPFFSPAIAVHMADWLTRLKTTRGAASAWLLRHPVPAARALVPPALGKAGAPRRQAENALLLLASHGHGDVVRSAGRDHGDEAAAAIEVLLARDPLMDLPARIPALPAWARTERLPQPRLRNGSGVLPVSAVEHLITVFALSRIEQPYAGLEIVRESLAAADLPAFAWALFGRWLAEGAVAKENWVLDGLALAGDDEVVRNLTPLILAWPGEGGHARAVAGVNVLAAIGSDVALMHLHTIAQRAKFKGLKSAAQEKMGSVAADLGLTADQLADRLVPSLGLAADGTLALDYGPRQFVAGFDEQLRPFVTDAAGKRLKSLPKPGAKDDPDLAPAAYQQFSALKKDVRKIGADLILRLEQAMVTGRRWNGAEFRQLFVGHPLLSHIVRRLVWGLYDADDLLTGAVRVAEDRTFADVRDDEVLLTDDAVVGVAHPLSLGSQVAPWVELFADDELLQPFPQLARPVHTLTGPELETGILRRFEGIKLPATKVLGLERRGWRREAPMDGGIQGSIGISFPSGLTGTIALAPGFVIGMPTECDEQTLALVRVHASGTHPFSREGHPQQLGPAGLLAVSEILNDLTGLTDR</sequence>
<comment type="caution">
    <text evidence="2">The sequence shown here is derived from an EMBL/GenBank/DDBJ whole genome shotgun (WGS) entry which is preliminary data.</text>
</comment>
<gene>
    <name evidence="2" type="ORF">GCM10022223_50950</name>
</gene>
<evidence type="ECO:0000313" key="2">
    <source>
        <dbReference type="EMBL" id="GAA3627477.1"/>
    </source>
</evidence>
<reference evidence="3" key="1">
    <citation type="journal article" date="2019" name="Int. J. Syst. Evol. Microbiol.">
        <title>The Global Catalogue of Microorganisms (GCM) 10K type strain sequencing project: providing services to taxonomists for standard genome sequencing and annotation.</title>
        <authorList>
            <consortium name="The Broad Institute Genomics Platform"/>
            <consortium name="The Broad Institute Genome Sequencing Center for Infectious Disease"/>
            <person name="Wu L."/>
            <person name="Ma J."/>
        </authorList>
    </citation>
    <scope>NUCLEOTIDE SEQUENCE [LARGE SCALE GENOMIC DNA]</scope>
    <source>
        <strain evidence="3">JCM 16902</strain>
    </source>
</reference>
<dbReference type="Pfam" id="PF13569">
    <property type="entry name" value="DUF4132"/>
    <property type="match status" value="1"/>
</dbReference>
<protein>
    <recommendedName>
        <fullName evidence="1">DUF4132 domain-containing protein</fullName>
    </recommendedName>
</protein>
<keyword evidence="3" id="KW-1185">Reference proteome</keyword>